<sequence>MLWKANQEAEKVEKARLEQLRIQKAKEEAEKVRFEQMKIRKEEEAAEKARLEQLKIQKTKITAEKARLEQLRTQKENEEAARIEQMRLQKLKEEAEHSVRLQRLILLEVALHKSVCKRLQKMSRNVIAARAVLSHANFGRFPRMTTVYRLHKKRLCEKIVAAQKRVAFFEVAEKIRLEQRRIQKEKEEAQTTNSDALPTPDVPPKCKTQVHHMAYYKRFRTHVIESLLKVGYAMQPFLNNALKEDWSSVKKSEGTIYVMQAKFKEELEKTTFSNSLIFIGLINLLTFAQAVHKYVNSKPIRDGQEVNVNALLLFHHRLRINLKVIFYYYNQYRRTEAYRTNGVTRKQMSIRKELLEFTIDYLRTENASSEGIRGLDCLSLSRDEKAELTILKTVRKSLARVPYPHVNKIKSLHEKMANLDRYNAKAPRPFMVHPLLSGWESTVYDFYMPNHGSTIDFLLPTNKKIPKYSYFEQLFIPHPPGPRIASTVTKMAMKKPAQKVQTKQPEARQPNASPYTSGFGTGAWPSCNQSYKLPPKFDMLPEGYRAMYKDTLFAQFALFDNEKEEIFSQEAMIRFINLPIAASIAGSSNTAATANTSVPSVPSIPVQQPMGLHFPVNFNAHQMATPRVFSGSQSNSAPSRTATPEATVERPGSSSASSNVPYFGPTNEANVAAAKLACWPPRKPTPPPRRLPTMRLAVQRGYVASSPPQVFQEFSPPQGSQGFTRGRTNPNAAYQNYPNRQTSIPSFLPYSILGNSSEPSLSFSSQSPTLFIVDYYCCCRVVATLLLKNVVCLLKLLFIFPPRRPCNYVCYVVFMFLYVHFPLPVNSRKTARLPVFSHFCNLSPTALRPHFMQYPCNLSSIDCCSQKCKFYSEINPLPPSVNTSPFL</sequence>
<dbReference type="EMBL" id="AZBU02000001">
    <property type="protein sequence ID" value="TMS34460.1"/>
    <property type="molecule type" value="Genomic_DNA"/>
</dbReference>
<evidence type="ECO:0000313" key="3">
    <source>
        <dbReference type="EMBL" id="TMS34460.1"/>
    </source>
</evidence>
<feature type="region of interest" description="Disordered" evidence="2">
    <location>
        <begin position="628"/>
        <end position="662"/>
    </location>
</feature>
<reference evidence="3 4" key="2">
    <citation type="journal article" date="2019" name="G3 (Bethesda)">
        <title>Hybrid Assembly of the Genome of the Entomopathogenic Nematode Steinernema carpocapsae Identifies the X-Chromosome.</title>
        <authorList>
            <person name="Serra L."/>
            <person name="Macchietto M."/>
            <person name="Macias-Munoz A."/>
            <person name="McGill C.J."/>
            <person name="Rodriguez I.M."/>
            <person name="Rodriguez B."/>
            <person name="Murad R."/>
            <person name="Mortazavi A."/>
        </authorList>
    </citation>
    <scope>NUCLEOTIDE SEQUENCE [LARGE SCALE GENOMIC DNA]</scope>
    <source>
        <strain evidence="3 4">ALL</strain>
    </source>
</reference>
<organism evidence="3 4">
    <name type="scientific">Steinernema carpocapsae</name>
    <name type="common">Entomopathogenic nematode</name>
    <dbReference type="NCBI Taxonomy" id="34508"/>
    <lineage>
        <taxon>Eukaryota</taxon>
        <taxon>Metazoa</taxon>
        <taxon>Ecdysozoa</taxon>
        <taxon>Nematoda</taxon>
        <taxon>Chromadorea</taxon>
        <taxon>Rhabditida</taxon>
        <taxon>Tylenchina</taxon>
        <taxon>Panagrolaimomorpha</taxon>
        <taxon>Strongyloidoidea</taxon>
        <taxon>Steinernematidae</taxon>
        <taxon>Steinernema</taxon>
    </lineage>
</organism>
<feature type="coiled-coil region" evidence="1">
    <location>
        <begin position="10"/>
        <end position="94"/>
    </location>
</feature>
<keyword evidence="4" id="KW-1185">Reference proteome</keyword>
<dbReference type="AlphaFoldDB" id="A0A4U8UMX7"/>
<evidence type="ECO:0000313" key="4">
    <source>
        <dbReference type="Proteomes" id="UP000298663"/>
    </source>
</evidence>
<proteinExistence type="predicted"/>
<keyword evidence="1" id="KW-0175">Coiled coil</keyword>
<accession>A0A4U8UMX7</accession>
<dbReference type="Proteomes" id="UP000298663">
    <property type="component" value="Unassembled WGS sequence"/>
</dbReference>
<reference evidence="3 4" key="1">
    <citation type="journal article" date="2015" name="Genome Biol.">
        <title>Comparative genomics of Steinernema reveals deeply conserved gene regulatory networks.</title>
        <authorList>
            <person name="Dillman A.R."/>
            <person name="Macchietto M."/>
            <person name="Porter C.F."/>
            <person name="Rogers A."/>
            <person name="Williams B."/>
            <person name="Antoshechkin I."/>
            <person name="Lee M.M."/>
            <person name="Goodwin Z."/>
            <person name="Lu X."/>
            <person name="Lewis E.E."/>
            <person name="Goodrich-Blair H."/>
            <person name="Stock S.P."/>
            <person name="Adams B.J."/>
            <person name="Sternberg P.W."/>
            <person name="Mortazavi A."/>
        </authorList>
    </citation>
    <scope>NUCLEOTIDE SEQUENCE [LARGE SCALE GENOMIC DNA]</scope>
    <source>
        <strain evidence="3 4">ALL</strain>
    </source>
</reference>
<name>A0A4U8UMX7_STECR</name>
<gene>
    <name evidence="3" type="ORF">L596_002047</name>
</gene>
<comment type="caution">
    <text evidence="3">The sequence shown here is derived from an EMBL/GenBank/DDBJ whole genome shotgun (WGS) entry which is preliminary data.</text>
</comment>
<feature type="compositionally biased region" description="Polar residues" evidence="2">
    <location>
        <begin position="630"/>
        <end position="644"/>
    </location>
</feature>
<evidence type="ECO:0000256" key="2">
    <source>
        <dbReference type="SAM" id="MobiDB-lite"/>
    </source>
</evidence>
<protein>
    <submittedName>
        <fullName evidence="3">Uncharacterized protein</fullName>
    </submittedName>
</protein>
<evidence type="ECO:0000256" key="1">
    <source>
        <dbReference type="SAM" id="Coils"/>
    </source>
</evidence>